<dbReference type="OrthoDB" id="294251at2759"/>
<dbReference type="EMBL" id="CBTN010000062">
    <property type="protein sequence ID" value="CDH58886.1"/>
    <property type="molecule type" value="Genomic_DNA"/>
</dbReference>
<dbReference type="AlphaFoldDB" id="A0A068SCA0"/>
<name>A0A068SCA0_9FUNG</name>
<feature type="coiled-coil region" evidence="1">
    <location>
        <begin position="427"/>
        <end position="454"/>
    </location>
</feature>
<dbReference type="PROSITE" id="PS50086">
    <property type="entry name" value="TBC_RABGAP"/>
    <property type="match status" value="1"/>
</dbReference>
<proteinExistence type="predicted"/>
<comment type="caution">
    <text evidence="4">The sequence shown here is derived from an EMBL/GenBank/DDBJ whole genome shotgun (WGS) entry which is preliminary data.</text>
</comment>
<gene>
    <name evidence="4" type="ORF">LCOR_09733.1</name>
</gene>
<reference evidence="4" key="1">
    <citation type="submission" date="2013-08" db="EMBL/GenBank/DDBJ databases">
        <title>Gene expansion shapes genome architecture in the human pathogen Lichtheimia corymbifera: an evolutionary genomics analysis in the ancient terrestrial Mucorales (Mucoromycotina).</title>
        <authorList>
            <person name="Schwartze V.U."/>
            <person name="Winter S."/>
            <person name="Shelest E."/>
            <person name="Marcet-Houben M."/>
            <person name="Horn F."/>
            <person name="Wehner S."/>
            <person name="Hoffmann K."/>
            <person name="Riege K."/>
            <person name="Sammeth M."/>
            <person name="Nowrousian M."/>
            <person name="Valiante V."/>
            <person name="Linde J."/>
            <person name="Jacobsen I.D."/>
            <person name="Marz M."/>
            <person name="Brakhage A.A."/>
            <person name="Gabaldon T."/>
            <person name="Bocker S."/>
            <person name="Voigt K."/>
        </authorList>
    </citation>
    <scope>NUCLEOTIDE SEQUENCE [LARGE SCALE GENOMIC DNA]</scope>
    <source>
        <strain evidence="4">FSU 9682</strain>
    </source>
</reference>
<accession>A0A068SCA0</accession>
<dbReference type="InterPro" id="IPR050302">
    <property type="entry name" value="Rab_GAP_TBC_domain"/>
</dbReference>
<dbReference type="GO" id="GO:0031267">
    <property type="term" value="F:small GTPase binding"/>
    <property type="evidence" value="ECO:0007669"/>
    <property type="project" value="TreeGrafter"/>
</dbReference>
<protein>
    <submittedName>
        <fullName evidence="4">Ecotropic viral integration site 5 protein</fullName>
    </submittedName>
</protein>
<feature type="region of interest" description="Disordered" evidence="2">
    <location>
        <begin position="606"/>
        <end position="630"/>
    </location>
</feature>
<dbReference type="GO" id="GO:0005096">
    <property type="term" value="F:GTPase activator activity"/>
    <property type="evidence" value="ECO:0007669"/>
    <property type="project" value="TreeGrafter"/>
</dbReference>
<keyword evidence="5" id="KW-1185">Reference proteome</keyword>
<dbReference type="VEuPathDB" id="FungiDB:LCOR_09733.1"/>
<dbReference type="Gene3D" id="1.10.472.80">
    <property type="entry name" value="Ypt/Rab-GAP domain of gyp1p, domain 3"/>
    <property type="match status" value="1"/>
</dbReference>
<dbReference type="InterPro" id="IPR000195">
    <property type="entry name" value="Rab-GAP-TBC_dom"/>
</dbReference>
<feature type="domain" description="Rab-GAP TBC" evidence="3">
    <location>
        <begin position="132"/>
        <end position="302"/>
    </location>
</feature>
<evidence type="ECO:0000313" key="5">
    <source>
        <dbReference type="Proteomes" id="UP000027586"/>
    </source>
</evidence>
<evidence type="ECO:0000313" key="4">
    <source>
        <dbReference type="EMBL" id="CDH58886.1"/>
    </source>
</evidence>
<dbReference type="PANTHER" id="PTHR47219">
    <property type="entry name" value="RAB GTPASE-ACTIVATING PROTEIN 1-LIKE"/>
    <property type="match status" value="1"/>
</dbReference>
<dbReference type="SMART" id="SM00164">
    <property type="entry name" value="TBC"/>
    <property type="match status" value="1"/>
</dbReference>
<dbReference type="SUPFAM" id="SSF47923">
    <property type="entry name" value="Ypt/Rab-GAP domain of gyp1p"/>
    <property type="match status" value="2"/>
</dbReference>
<dbReference type="InterPro" id="IPR035969">
    <property type="entry name" value="Rab-GAP_TBC_sf"/>
</dbReference>
<dbReference type="PANTHER" id="PTHR47219:SF9">
    <property type="entry name" value="GTPASE ACTIVATING PROTEIN AND CENTROSOME-ASSOCIATED, ISOFORM B"/>
    <property type="match status" value="1"/>
</dbReference>
<evidence type="ECO:0000256" key="2">
    <source>
        <dbReference type="SAM" id="MobiDB-lite"/>
    </source>
</evidence>
<sequence length="737" mass="83349">MAQTTAIQQPLLETMQPCIRTDNHSHQELTSARDSLSSPFLPDPTEKLKLDALVERFEMQGTQPSTSQTLEDELITCIHQHSAEFKSNADHLAWIRRQVEDGDFWACAINDMPTTATKLPHILVSKIIHGNGIPAIIRGVVWQALCQTSSEIVSIYDQLHTTPSPYENIIRRMHSDDDVAMQRLLHAYSVYQPDIGYNESLASLTKPLLMTMSEKEAFSVLIRLMESYDIQRMMTLNMEGLELRLHQFAMLLDQQCPELADHLAKHDLDPSMYASQWYLSLFSNVLPTDLVLRIFDLVFAFGAVETTTRAAIALMKKNAKHLMALDDFESLLRHLKHHLVPITVDDVVALSNEITPAKLTAIAHARQQQFANELAHTTLPILQARMFGAPVSQQQVQALSSALQQLHHEHTQLVQAVESARAVDHTTSWLKQRNAELESRAARYEQKLAAAAENDAALTDDEDEELRELLTMKMANFDLGEKCHDLEAQYHTLLHSVHESEQEHATLLAKIDELQATVDHMRQEKEHLVEEQREILDEKTVTEQQMQQAKQSSSASQMDKLALVKQVANLEKQVEKLEQEKRDYTMPRGSFAEEVFAAHETLFGNKTDPAALDAGNTSDDEYQQRYAESEQRCRELEKMLTETKLKLGEHERQQKRRSSKRYSNGVPMSPSLYYDSSRPSTDSMASYGSKRSSIYSRIWSTIGSTAATSPASSVACKSPVLTSARPIDLVEEPEEII</sequence>
<dbReference type="Proteomes" id="UP000027586">
    <property type="component" value="Unassembled WGS sequence"/>
</dbReference>
<keyword evidence="1" id="KW-0175">Coiled coil</keyword>
<feature type="coiled-coil region" evidence="1">
    <location>
        <begin position="497"/>
        <end position="587"/>
    </location>
</feature>
<dbReference type="Pfam" id="PF23436">
    <property type="entry name" value="RabGap-TBC_2"/>
    <property type="match status" value="1"/>
</dbReference>
<evidence type="ECO:0000256" key="1">
    <source>
        <dbReference type="SAM" id="Coils"/>
    </source>
</evidence>
<feature type="compositionally biased region" description="Polar residues" evidence="2">
    <location>
        <begin position="677"/>
        <end position="687"/>
    </location>
</feature>
<dbReference type="Gene3D" id="1.10.8.270">
    <property type="entry name" value="putative rabgap domain of human tbc1 domain family member 14 like domains"/>
    <property type="match status" value="1"/>
</dbReference>
<evidence type="ECO:0000259" key="3">
    <source>
        <dbReference type="PROSITE" id="PS50086"/>
    </source>
</evidence>
<dbReference type="STRING" id="1263082.A0A068SCA0"/>
<feature type="region of interest" description="Disordered" evidence="2">
    <location>
        <begin position="644"/>
        <end position="687"/>
    </location>
</feature>
<organism evidence="4 5">
    <name type="scientific">Lichtheimia corymbifera JMRC:FSU:9682</name>
    <dbReference type="NCBI Taxonomy" id="1263082"/>
    <lineage>
        <taxon>Eukaryota</taxon>
        <taxon>Fungi</taxon>
        <taxon>Fungi incertae sedis</taxon>
        <taxon>Mucoromycota</taxon>
        <taxon>Mucoromycotina</taxon>
        <taxon>Mucoromycetes</taxon>
        <taxon>Mucorales</taxon>
        <taxon>Lichtheimiaceae</taxon>
        <taxon>Lichtheimia</taxon>
    </lineage>
</organism>